<proteinExistence type="predicted"/>
<name>A0A819PX99_9BILA</name>
<organism evidence="2 3">
    <name type="scientific">Adineta steineri</name>
    <dbReference type="NCBI Taxonomy" id="433720"/>
    <lineage>
        <taxon>Eukaryota</taxon>
        <taxon>Metazoa</taxon>
        <taxon>Spiralia</taxon>
        <taxon>Gnathifera</taxon>
        <taxon>Rotifera</taxon>
        <taxon>Eurotatoria</taxon>
        <taxon>Bdelloidea</taxon>
        <taxon>Adinetida</taxon>
        <taxon>Adinetidae</taxon>
        <taxon>Adineta</taxon>
    </lineage>
</organism>
<accession>A0A819PX99</accession>
<evidence type="ECO:0000313" key="3">
    <source>
        <dbReference type="Proteomes" id="UP000663868"/>
    </source>
</evidence>
<reference evidence="2" key="1">
    <citation type="submission" date="2021-02" db="EMBL/GenBank/DDBJ databases">
        <authorList>
            <person name="Nowell W R."/>
        </authorList>
    </citation>
    <scope>NUCLEOTIDE SEQUENCE</scope>
</reference>
<feature type="transmembrane region" description="Helical" evidence="1">
    <location>
        <begin position="173"/>
        <end position="199"/>
    </location>
</feature>
<evidence type="ECO:0000256" key="1">
    <source>
        <dbReference type="SAM" id="Phobius"/>
    </source>
</evidence>
<dbReference type="EMBL" id="CAJOBB010003017">
    <property type="protein sequence ID" value="CAF4015003.1"/>
    <property type="molecule type" value="Genomic_DNA"/>
</dbReference>
<comment type="caution">
    <text evidence="2">The sequence shown here is derived from an EMBL/GenBank/DDBJ whole genome shotgun (WGS) entry which is preliminary data.</text>
</comment>
<keyword evidence="1" id="KW-1133">Transmembrane helix</keyword>
<keyword evidence="1" id="KW-0472">Membrane</keyword>
<feature type="transmembrane region" description="Helical" evidence="1">
    <location>
        <begin position="265"/>
        <end position="283"/>
    </location>
</feature>
<dbReference type="Proteomes" id="UP000663868">
    <property type="component" value="Unassembled WGS sequence"/>
</dbReference>
<sequence>MTGLSTNAIAMLPVNGWQSFEYVTTIQTAYKRHESTIFCNCIVGGTCPMPGGLYFYDEWETNGIYDLNVIVANATIPGLVVDCLPIQTMFASTLECFYNQSCLDIFLSAYQVNINISILNTSLSSRFTPTTTLSYLVSELFIEQIFNETIYGSYYQQCAPVYCSYTYSQRFDLVYVITTLTALFGGLNITLLLIAPYLIDCLLFLKKKLFLQNEFQQNETPIPTFQNRFHNLVKTVKESIEQLNLFKSHSQDAHRVYRERILTRLYLILMTSAMIVLIFYTFLSMQTMNKTIMSPSKDQYEELQERYPDTLQCFCTEISIPYGELIVIEPTYHQLCTSDFVQSWWYQNLIVEPGLYSITDFRFSAPSYFRMLATLCDLANLTIIEAYRRFSLTRFVNAQVLPNGEASLQILLFSNSFLLDSGEICVCAQNYMCSSEASINGSEAIEGVHIGCFITDAVSQSSLMCWYDDSCMEQLQMTFVSVGVTIFNNATKLNSSLDINFPPNTVVQTIIENIMVDKWQSSASYTNFYEKCRPALCSYTYEERNSAIFIITTIIGLFGGLNIALRLISQFVAKIFFKFIYKNTTQEPPLAFIDQEEIELCTSDFVKDVWLNFLYGGDGIWIYQSRYDIRVRGAAYFELLSALCSTSQITITNAVNQFAEETFVSAQAISQTNFFVQTDVIIRQFQTRTTSDFSRTLQLIRDITHGNSFISDFCLNWQWWVSDESGNSTLPTRAISPTNNCSCGTRSDCVKSGGIYTVGYNFEPYGIPNINSTQMFAMPGFNVGCSSVETLFQSTFECLYNQTCIDQLQMFATTIGFVIPAATDYIMAMNSTFVSRFQPNTTILDIVNELFIEQWEVNVSYSKFYEQCAPMYCSYTFEKSPTFIYIVTRTIGSYIVNRYRNNRAASLT</sequence>
<keyword evidence="1" id="KW-0812">Transmembrane</keyword>
<protein>
    <submittedName>
        <fullName evidence="2">Uncharacterized protein</fullName>
    </submittedName>
</protein>
<dbReference type="AlphaFoldDB" id="A0A819PX99"/>
<evidence type="ECO:0000313" key="2">
    <source>
        <dbReference type="EMBL" id="CAF4015003.1"/>
    </source>
</evidence>
<feature type="transmembrane region" description="Helical" evidence="1">
    <location>
        <begin position="547"/>
        <end position="568"/>
    </location>
</feature>
<gene>
    <name evidence="2" type="ORF">KXQ929_LOCUS29314</name>
</gene>